<dbReference type="PANTHER" id="PTHR32289:SF5">
    <property type="entry name" value="TRANSMEMBRANE 74B, OPPOSITE STRAND"/>
    <property type="match status" value="1"/>
</dbReference>
<dbReference type="Proteomes" id="UP000645828">
    <property type="component" value="Unassembled WGS sequence"/>
</dbReference>
<feature type="region of interest" description="Disordered" evidence="1">
    <location>
        <begin position="114"/>
        <end position="163"/>
    </location>
</feature>
<evidence type="ECO:0000313" key="2">
    <source>
        <dbReference type="EMBL" id="CAD7669564.1"/>
    </source>
</evidence>
<name>A0A811Y1Z6_NYCPR</name>
<proteinExistence type="predicted"/>
<protein>
    <submittedName>
        <fullName evidence="2">(raccoon dog) hypothetical protein</fullName>
    </submittedName>
</protein>
<evidence type="ECO:0000313" key="3">
    <source>
        <dbReference type="Proteomes" id="UP000645828"/>
    </source>
</evidence>
<reference evidence="2" key="1">
    <citation type="submission" date="2020-12" db="EMBL/GenBank/DDBJ databases">
        <authorList>
            <consortium name="Molecular Ecology Group"/>
        </authorList>
    </citation>
    <scope>NUCLEOTIDE SEQUENCE</scope>
    <source>
        <strain evidence="2">TBG_1078</strain>
    </source>
</reference>
<comment type="caution">
    <text evidence="2">The sequence shown here is derived from an EMBL/GenBank/DDBJ whole genome shotgun (WGS) entry which is preliminary data.</text>
</comment>
<organism evidence="2 3">
    <name type="scientific">Nyctereutes procyonoides</name>
    <name type="common">Raccoon dog</name>
    <name type="synonym">Canis procyonoides</name>
    <dbReference type="NCBI Taxonomy" id="34880"/>
    <lineage>
        <taxon>Eukaryota</taxon>
        <taxon>Metazoa</taxon>
        <taxon>Chordata</taxon>
        <taxon>Craniata</taxon>
        <taxon>Vertebrata</taxon>
        <taxon>Euteleostomi</taxon>
        <taxon>Mammalia</taxon>
        <taxon>Eutheria</taxon>
        <taxon>Laurasiatheria</taxon>
        <taxon>Carnivora</taxon>
        <taxon>Caniformia</taxon>
        <taxon>Canidae</taxon>
        <taxon>Nyctereutes</taxon>
    </lineage>
</organism>
<dbReference type="EMBL" id="CAJHUB010000653">
    <property type="protein sequence ID" value="CAD7669564.1"/>
    <property type="molecule type" value="Genomic_DNA"/>
</dbReference>
<accession>A0A811Y1Z6</accession>
<feature type="region of interest" description="Disordered" evidence="1">
    <location>
        <begin position="1"/>
        <end position="22"/>
    </location>
</feature>
<feature type="region of interest" description="Disordered" evidence="1">
    <location>
        <begin position="44"/>
        <end position="73"/>
    </location>
</feature>
<evidence type="ECO:0000256" key="1">
    <source>
        <dbReference type="SAM" id="MobiDB-lite"/>
    </source>
</evidence>
<dbReference type="AlphaFoldDB" id="A0A811Y1Z6"/>
<dbReference type="InterPro" id="IPR051771">
    <property type="entry name" value="FAM167_domain"/>
</dbReference>
<gene>
    <name evidence="2" type="ORF">NYPRO_LOCUS2358</name>
</gene>
<keyword evidence="3" id="KW-1185">Reference proteome</keyword>
<dbReference type="PANTHER" id="PTHR32289">
    <property type="entry name" value="PROTEIN FAM167A"/>
    <property type="match status" value="1"/>
</dbReference>
<sequence length="163" mass="18561">MRAKVPRVQEEISPKEMGREDTQKLRDLEGEHFPLTRFYREEAVQSKVPRAHHQVSDNISSKDTEMKTEAPTTSLGQTLEWLRKELAEMQVQDQRLLLTLRHLHSILEELRTESAHWEDARSSGGTSPIRARAGSETRGRPPVSSKGLAQLIQGEDSRRSSLP</sequence>
<feature type="compositionally biased region" description="Basic and acidic residues" evidence="1">
    <location>
        <begin position="7"/>
        <end position="22"/>
    </location>
</feature>